<comment type="caution">
    <text evidence="1">The sequence shown here is derived from an EMBL/GenBank/DDBJ whole genome shotgun (WGS) entry which is preliminary data.</text>
</comment>
<sequence length="106" mass="11769">MVNNSLTCEYLGWGKLESFRSQSFVENEALIFAAIAGTAPALIHGFLDCLRSPAIQTKIPPEFSENDRVEVMVGMIRTLPESLLQEWAQSNPDQTVACAILRWSTP</sequence>
<evidence type="ECO:0000313" key="1">
    <source>
        <dbReference type="EMBL" id="NDJ19844.1"/>
    </source>
</evidence>
<accession>A0A8J7Z4H7</accession>
<dbReference type="RefSeq" id="WP_162425365.1">
    <property type="nucleotide sequence ID" value="NZ_WVIE01000042.1"/>
</dbReference>
<reference evidence="1" key="1">
    <citation type="submission" date="2019-12" db="EMBL/GenBank/DDBJ databases">
        <title>High-Quality draft genome sequences of three cyanobacteria isolated from the limestone walls of the Old Cathedral of Coimbra.</title>
        <authorList>
            <person name="Tiago I."/>
            <person name="Soares F."/>
            <person name="Portugal A."/>
        </authorList>
    </citation>
    <scope>NUCLEOTIDE SEQUENCE</scope>
    <source>
        <strain evidence="1">A</strain>
    </source>
</reference>
<name>A0A8J7Z4H7_9CYAN</name>
<proteinExistence type="predicted"/>
<evidence type="ECO:0000313" key="2">
    <source>
        <dbReference type="Proteomes" id="UP000646053"/>
    </source>
</evidence>
<protein>
    <submittedName>
        <fullName evidence="1">Uncharacterized protein</fullName>
    </submittedName>
</protein>
<keyword evidence="2" id="KW-1185">Reference proteome</keyword>
<dbReference type="Proteomes" id="UP000646053">
    <property type="component" value="Unassembled WGS sequence"/>
</dbReference>
<dbReference type="EMBL" id="WVIE01000042">
    <property type="protein sequence ID" value="NDJ19844.1"/>
    <property type="molecule type" value="Genomic_DNA"/>
</dbReference>
<gene>
    <name evidence="1" type="ORF">GS601_21575</name>
</gene>
<organism evidence="1 2">
    <name type="scientific">Myxacorys almedinensis A</name>
    <dbReference type="NCBI Taxonomy" id="2690445"/>
    <lineage>
        <taxon>Bacteria</taxon>
        <taxon>Bacillati</taxon>
        <taxon>Cyanobacteriota</taxon>
        <taxon>Cyanophyceae</taxon>
        <taxon>Leptolyngbyales</taxon>
        <taxon>Leptolyngbyaceae</taxon>
        <taxon>Myxacorys</taxon>
        <taxon>Myxacorys almedinensis</taxon>
    </lineage>
</organism>
<dbReference type="AlphaFoldDB" id="A0A8J7Z4H7"/>